<dbReference type="Proteomes" id="UP000238358">
    <property type="component" value="Chromosome"/>
</dbReference>
<dbReference type="AlphaFoldDB" id="A0A2S0M460"/>
<dbReference type="EMBL" id="CP027569">
    <property type="protein sequence ID" value="AVO26233.1"/>
    <property type="molecule type" value="Genomic_DNA"/>
</dbReference>
<evidence type="ECO:0000313" key="9">
    <source>
        <dbReference type="EMBL" id="AVO26233.1"/>
    </source>
</evidence>
<feature type="transmembrane region" description="Helical" evidence="8">
    <location>
        <begin position="290"/>
        <end position="310"/>
    </location>
</feature>
<dbReference type="Pfam" id="PF03547">
    <property type="entry name" value="Mem_trans"/>
    <property type="match status" value="1"/>
</dbReference>
<dbReference type="InterPro" id="IPR004776">
    <property type="entry name" value="Mem_transp_PIN-like"/>
</dbReference>
<dbReference type="RefSeq" id="WP_027894837.1">
    <property type="nucleotide sequence ID" value="NZ_CP027569.1"/>
</dbReference>
<proteinExistence type="inferred from homology"/>
<comment type="subcellular location">
    <subcellularLocation>
        <location evidence="1">Cell membrane</location>
        <topology evidence="1">Multi-pass membrane protein</topology>
    </subcellularLocation>
</comment>
<evidence type="ECO:0000256" key="2">
    <source>
        <dbReference type="ARBA" id="ARBA00010145"/>
    </source>
</evidence>
<keyword evidence="7 8" id="KW-0472">Membrane</keyword>
<evidence type="ECO:0000256" key="3">
    <source>
        <dbReference type="ARBA" id="ARBA00022448"/>
    </source>
</evidence>
<evidence type="ECO:0000256" key="5">
    <source>
        <dbReference type="ARBA" id="ARBA00022692"/>
    </source>
</evidence>
<feature type="transmembrane region" description="Helical" evidence="8">
    <location>
        <begin position="196"/>
        <end position="218"/>
    </location>
</feature>
<feature type="transmembrane region" description="Helical" evidence="8">
    <location>
        <begin position="68"/>
        <end position="89"/>
    </location>
</feature>
<gene>
    <name evidence="9" type="ORF">C6Y28_00535</name>
</gene>
<dbReference type="PANTHER" id="PTHR36838">
    <property type="entry name" value="AUXIN EFFLUX CARRIER FAMILY PROTEIN"/>
    <property type="match status" value="1"/>
</dbReference>
<evidence type="ECO:0000256" key="8">
    <source>
        <dbReference type="SAM" id="Phobius"/>
    </source>
</evidence>
<name>A0A2S0M460_MEGEL</name>
<sequence>MSYFSIVLSQIIGFVIYLLIGMVAVRMHVLDSRSLGVFSQFITKVSMPLLLFTNTLNGATRQQFISALPILAISLLMYFLLYLLCRFLARLFGLKGNENHIYRACAMFGNIGFMGIPIIAALFPEQGMLYIALFTVIDQLLLWTLGVNLTAPVDRENTMSVISRLMKMINPATIAIILSILGLFIGLHLPEPINAALTKAGLLTPPMALIYLGGLFCYIDIPQYIRKKEIYGAVAVKMCLFPLVFYEICRFLQVPHDITLTMSILPALPSMAVIVMLAQNQHSDSNYAAGMLLVTTLCSIITIPLVCLGLG</sequence>
<feature type="transmembrane region" description="Helical" evidence="8">
    <location>
        <begin position="6"/>
        <end position="25"/>
    </location>
</feature>
<comment type="similarity">
    <text evidence="2">Belongs to the auxin efflux carrier (TC 2.A.69) family.</text>
</comment>
<organism evidence="9 10">
    <name type="scientific">Megasphaera elsdenii</name>
    <dbReference type="NCBI Taxonomy" id="907"/>
    <lineage>
        <taxon>Bacteria</taxon>
        <taxon>Bacillati</taxon>
        <taxon>Bacillota</taxon>
        <taxon>Negativicutes</taxon>
        <taxon>Veillonellales</taxon>
        <taxon>Veillonellaceae</taxon>
        <taxon>Megasphaera</taxon>
    </lineage>
</organism>
<protein>
    <submittedName>
        <fullName evidence="9">AEC family transporter</fullName>
    </submittedName>
</protein>
<keyword evidence="3" id="KW-0813">Transport</keyword>
<evidence type="ECO:0000256" key="4">
    <source>
        <dbReference type="ARBA" id="ARBA00022475"/>
    </source>
</evidence>
<feature type="transmembrane region" description="Helical" evidence="8">
    <location>
        <begin position="129"/>
        <end position="151"/>
    </location>
</feature>
<dbReference type="GO" id="GO:0005886">
    <property type="term" value="C:plasma membrane"/>
    <property type="evidence" value="ECO:0007669"/>
    <property type="project" value="UniProtKB-SubCell"/>
</dbReference>
<reference evidence="9 10" key="1">
    <citation type="journal article" date="2018" name="Genome Announc.">
        <title>Complete genomes of two Megasphaera elsdenii strains, NCIMB 702410 and ATCC 25940.</title>
        <authorList>
            <person name="Hatmaker E.A."/>
            <person name="O'Dell K."/>
            <person name="Riley L.A."/>
            <person name="Klingeman D.M."/>
            <person name="Guss A.M."/>
        </authorList>
    </citation>
    <scope>NUCLEOTIDE SEQUENCE [LARGE SCALE GENOMIC DNA]</scope>
    <source>
        <strain evidence="9 10">NCIMB702410</strain>
    </source>
</reference>
<accession>A0A2S0M460</accession>
<dbReference type="OrthoDB" id="9798064at2"/>
<feature type="transmembrane region" description="Helical" evidence="8">
    <location>
        <begin position="258"/>
        <end position="278"/>
    </location>
</feature>
<dbReference type="InterPro" id="IPR038770">
    <property type="entry name" value="Na+/solute_symporter_sf"/>
</dbReference>
<feature type="transmembrane region" description="Helical" evidence="8">
    <location>
        <begin position="172"/>
        <end position="190"/>
    </location>
</feature>
<dbReference type="Gene3D" id="1.20.1530.20">
    <property type="match status" value="2"/>
</dbReference>
<feature type="transmembrane region" description="Helical" evidence="8">
    <location>
        <begin position="101"/>
        <end position="123"/>
    </location>
</feature>
<evidence type="ECO:0000256" key="6">
    <source>
        <dbReference type="ARBA" id="ARBA00022989"/>
    </source>
</evidence>
<dbReference type="PANTHER" id="PTHR36838:SF1">
    <property type="entry name" value="SLR1864 PROTEIN"/>
    <property type="match status" value="1"/>
</dbReference>
<evidence type="ECO:0000256" key="1">
    <source>
        <dbReference type="ARBA" id="ARBA00004651"/>
    </source>
</evidence>
<dbReference type="GO" id="GO:0055085">
    <property type="term" value="P:transmembrane transport"/>
    <property type="evidence" value="ECO:0007669"/>
    <property type="project" value="InterPro"/>
</dbReference>
<evidence type="ECO:0000313" key="10">
    <source>
        <dbReference type="Proteomes" id="UP000238358"/>
    </source>
</evidence>
<keyword evidence="6 8" id="KW-1133">Transmembrane helix</keyword>
<keyword evidence="4" id="KW-1003">Cell membrane</keyword>
<keyword evidence="5 8" id="KW-0812">Transmembrane</keyword>
<evidence type="ECO:0000256" key="7">
    <source>
        <dbReference type="ARBA" id="ARBA00023136"/>
    </source>
</evidence>
<feature type="transmembrane region" description="Helical" evidence="8">
    <location>
        <begin position="230"/>
        <end position="246"/>
    </location>
</feature>